<name>A0A060NS91_9BURK</name>
<feature type="signal peptide" evidence="3">
    <location>
        <begin position="1"/>
        <end position="32"/>
    </location>
</feature>
<dbReference type="EMBL" id="AP014568">
    <property type="protein sequence ID" value="BAO81769.1"/>
    <property type="molecule type" value="Genomic_DNA"/>
</dbReference>
<feature type="region of interest" description="Disordered" evidence="2">
    <location>
        <begin position="71"/>
        <end position="120"/>
    </location>
</feature>
<evidence type="ECO:0000256" key="2">
    <source>
        <dbReference type="SAM" id="MobiDB-lite"/>
    </source>
</evidence>
<reference evidence="4 5" key="1">
    <citation type="journal article" date="2014" name="Nat. Commun.">
        <title>Physiological and genomic features of highly alkaliphilic hydrogen-utilizing Betaproteobacteria from a continental serpentinizing site.</title>
        <authorList>
            <person name="Suzuki S."/>
            <person name="Kuenen J.G."/>
            <person name="Schipper K."/>
            <person name="van der Velde S."/>
            <person name="Ishii S."/>
            <person name="Wu A."/>
            <person name="Sorokin D.Y."/>
            <person name="Tenney A."/>
            <person name="Meng X.Y."/>
            <person name="Morrill P.L."/>
            <person name="Kamagata Y."/>
            <person name="Muyzer G."/>
            <person name="Nealson K.H."/>
        </authorList>
    </citation>
    <scope>NUCLEOTIDE SEQUENCE [LARGE SCALE GENOMIC DNA]</scope>
    <source>
        <strain evidence="4 5">A1</strain>
    </source>
</reference>
<feature type="coiled-coil region" evidence="1">
    <location>
        <begin position="122"/>
        <end position="185"/>
    </location>
</feature>
<evidence type="ECO:0000256" key="3">
    <source>
        <dbReference type="SAM" id="SignalP"/>
    </source>
</evidence>
<sequence>MMHKARSIFGACGVWLLAGAAGALLPAAPALAQGQIWRCGNEYTNQPGERPEARGCRLLQGGNLSIVEGRRPASATATPAASLAPGAAATSAAPRPPATSAERPPSQRVDRAEQQARDRDARLILETELRRAQERVRELQTEFNQGRPQPLPSERGDAARLQERTEELRRRLERAQGDVTAIERELGRLPAAPAAALPAAAGATARATSGQFISLPPAPVR</sequence>
<dbReference type="KEGG" id="cbaa:SRAA_1915"/>
<evidence type="ECO:0000256" key="1">
    <source>
        <dbReference type="SAM" id="Coils"/>
    </source>
</evidence>
<dbReference type="Proteomes" id="UP000067461">
    <property type="component" value="Chromosome"/>
</dbReference>
<protein>
    <submittedName>
        <fullName evidence="4">Uncharacterized protein</fullName>
    </submittedName>
</protein>
<proteinExistence type="predicted"/>
<dbReference type="AlphaFoldDB" id="A0A060NS91"/>
<feature type="chain" id="PRO_5001584815" evidence="3">
    <location>
        <begin position="33"/>
        <end position="221"/>
    </location>
</feature>
<accession>A0A060NS91</accession>
<gene>
    <name evidence="4" type="ORF">SRAA_1915</name>
</gene>
<organism evidence="4 5">
    <name type="scientific">Serpentinimonas raichei</name>
    <dbReference type="NCBI Taxonomy" id="1458425"/>
    <lineage>
        <taxon>Bacteria</taxon>
        <taxon>Pseudomonadati</taxon>
        <taxon>Pseudomonadota</taxon>
        <taxon>Betaproteobacteria</taxon>
        <taxon>Burkholderiales</taxon>
        <taxon>Comamonadaceae</taxon>
        <taxon>Serpentinimonas</taxon>
    </lineage>
</organism>
<evidence type="ECO:0000313" key="4">
    <source>
        <dbReference type="EMBL" id="BAO81769.1"/>
    </source>
</evidence>
<dbReference type="STRING" id="1458425.SRAA_1915"/>
<feature type="compositionally biased region" description="Low complexity" evidence="2">
    <location>
        <begin position="72"/>
        <end position="104"/>
    </location>
</feature>
<keyword evidence="5" id="KW-1185">Reference proteome</keyword>
<evidence type="ECO:0000313" key="5">
    <source>
        <dbReference type="Proteomes" id="UP000067461"/>
    </source>
</evidence>
<keyword evidence="3" id="KW-0732">Signal</keyword>
<feature type="compositionally biased region" description="Basic and acidic residues" evidence="2">
    <location>
        <begin position="108"/>
        <end position="120"/>
    </location>
</feature>
<keyword evidence="1" id="KW-0175">Coiled coil</keyword>
<dbReference type="HOGENOM" id="CLU_099362_0_0_4"/>